<dbReference type="EMBL" id="LAZR01004859">
    <property type="protein sequence ID" value="KKN04975.1"/>
    <property type="molecule type" value="Genomic_DNA"/>
</dbReference>
<accession>A0A0F9MC56</accession>
<evidence type="ECO:0000313" key="1">
    <source>
        <dbReference type="EMBL" id="KKN04975.1"/>
    </source>
</evidence>
<protein>
    <submittedName>
        <fullName evidence="1">Uncharacterized protein</fullName>
    </submittedName>
</protein>
<dbReference type="AlphaFoldDB" id="A0A0F9MC56"/>
<comment type="caution">
    <text evidence="1">The sequence shown here is derived from an EMBL/GenBank/DDBJ whole genome shotgun (WGS) entry which is preliminary data.</text>
</comment>
<name>A0A0F9MC56_9ZZZZ</name>
<sequence length="89" mass="10009">MTNLTVIQKRILAALSITESIICQPDHKEEYRISVEADKMIGRKAECFTVLMDEVQFLVAEGMLDYMFCVTGLGAQLLRQSACKPEVKP</sequence>
<gene>
    <name evidence="1" type="ORF">LCGC14_1092090</name>
</gene>
<organism evidence="1">
    <name type="scientific">marine sediment metagenome</name>
    <dbReference type="NCBI Taxonomy" id="412755"/>
    <lineage>
        <taxon>unclassified sequences</taxon>
        <taxon>metagenomes</taxon>
        <taxon>ecological metagenomes</taxon>
    </lineage>
</organism>
<reference evidence="1" key="1">
    <citation type="journal article" date="2015" name="Nature">
        <title>Complex archaea that bridge the gap between prokaryotes and eukaryotes.</title>
        <authorList>
            <person name="Spang A."/>
            <person name="Saw J.H."/>
            <person name="Jorgensen S.L."/>
            <person name="Zaremba-Niedzwiedzka K."/>
            <person name="Martijn J."/>
            <person name="Lind A.E."/>
            <person name="van Eijk R."/>
            <person name="Schleper C."/>
            <person name="Guy L."/>
            <person name="Ettema T.J."/>
        </authorList>
    </citation>
    <scope>NUCLEOTIDE SEQUENCE</scope>
</reference>
<proteinExistence type="predicted"/>